<evidence type="ECO:0000256" key="5">
    <source>
        <dbReference type="SAM" id="MobiDB-lite"/>
    </source>
</evidence>
<keyword evidence="3" id="KW-0804">Transcription</keyword>
<gene>
    <name evidence="7" type="ORF">AWC19_11015</name>
</gene>
<dbReference type="InterPro" id="IPR049397">
    <property type="entry name" value="EthR_C"/>
</dbReference>
<dbReference type="InterPro" id="IPR036271">
    <property type="entry name" value="Tet_transcr_reg_TetR-rel_C_sf"/>
</dbReference>
<feature type="domain" description="HTH tetR-type" evidence="6">
    <location>
        <begin position="1"/>
        <end position="61"/>
    </location>
</feature>
<dbReference type="Gene3D" id="1.10.10.60">
    <property type="entry name" value="Homeodomain-like"/>
    <property type="match status" value="1"/>
</dbReference>
<dbReference type="Proteomes" id="UP000193529">
    <property type="component" value="Unassembled WGS sequence"/>
</dbReference>
<sequence length="215" mass="23634">MLSRHFVSVVEGLVENGVRFADLSVEAIITAGGISRSTFYVYFADKGDLLVAMAQDVIGDLLADGASWWGLPVDATREDLRRALRVPIDTYRKHRTILGAIAETAAYDPRAAEQQQNLIGQVVTALTTYIGDAQRAGVADAHLDAARTAQWLIWMIERGLYHLVGTAHDEEVERQLDALVEIVWRVVYRSGEGAATRTPAPPPKAALRNRRKSPS</sequence>
<dbReference type="GO" id="GO:0000976">
    <property type="term" value="F:transcription cis-regulatory region binding"/>
    <property type="evidence" value="ECO:0007669"/>
    <property type="project" value="TreeGrafter"/>
</dbReference>
<evidence type="ECO:0000259" key="6">
    <source>
        <dbReference type="PROSITE" id="PS50977"/>
    </source>
</evidence>
<evidence type="ECO:0000256" key="2">
    <source>
        <dbReference type="ARBA" id="ARBA00023125"/>
    </source>
</evidence>
<evidence type="ECO:0000256" key="3">
    <source>
        <dbReference type="ARBA" id="ARBA00023163"/>
    </source>
</evidence>
<keyword evidence="2 4" id="KW-0238">DNA-binding</keyword>
<dbReference type="Gene3D" id="1.10.357.10">
    <property type="entry name" value="Tetracycline Repressor, domain 2"/>
    <property type="match status" value="1"/>
</dbReference>
<dbReference type="AlphaFoldDB" id="A0A1X1ZJV1"/>
<name>A0A1X1ZJV1_9MYCO</name>
<dbReference type="SUPFAM" id="SSF46689">
    <property type="entry name" value="Homeodomain-like"/>
    <property type="match status" value="1"/>
</dbReference>
<dbReference type="GO" id="GO:0003700">
    <property type="term" value="F:DNA-binding transcription factor activity"/>
    <property type="evidence" value="ECO:0007669"/>
    <property type="project" value="TreeGrafter"/>
</dbReference>
<dbReference type="PANTHER" id="PTHR30055:SF234">
    <property type="entry name" value="HTH-TYPE TRANSCRIPTIONAL REGULATOR BETI"/>
    <property type="match status" value="1"/>
</dbReference>
<dbReference type="EMBL" id="LQPJ01000107">
    <property type="protein sequence ID" value="ORW23600.1"/>
    <property type="molecule type" value="Genomic_DNA"/>
</dbReference>
<dbReference type="STRING" id="153971.AWC19_11015"/>
<comment type="caution">
    <text evidence="7">The sequence shown here is derived from an EMBL/GenBank/DDBJ whole genome shotgun (WGS) entry which is preliminary data.</text>
</comment>
<evidence type="ECO:0000313" key="7">
    <source>
        <dbReference type="EMBL" id="ORW23600.1"/>
    </source>
</evidence>
<protein>
    <recommendedName>
        <fullName evidence="6">HTH tetR-type domain-containing protein</fullName>
    </recommendedName>
</protein>
<dbReference type="InterPro" id="IPR001647">
    <property type="entry name" value="HTH_TetR"/>
</dbReference>
<evidence type="ECO:0000256" key="1">
    <source>
        <dbReference type="ARBA" id="ARBA00023015"/>
    </source>
</evidence>
<keyword evidence="1" id="KW-0805">Transcription regulation</keyword>
<reference evidence="7 8" key="1">
    <citation type="submission" date="2016-01" db="EMBL/GenBank/DDBJ databases">
        <title>The new phylogeny of the genus Mycobacterium.</title>
        <authorList>
            <person name="Tarcisio F."/>
            <person name="Conor M."/>
            <person name="Antonella G."/>
            <person name="Elisabetta G."/>
            <person name="Giulia F.S."/>
            <person name="Sara T."/>
            <person name="Anna F."/>
            <person name="Clotilde B."/>
            <person name="Roberto B."/>
            <person name="Veronica D.S."/>
            <person name="Fabio R."/>
            <person name="Monica P."/>
            <person name="Olivier J."/>
            <person name="Enrico T."/>
            <person name="Nicola S."/>
        </authorList>
    </citation>
    <scope>NUCLEOTIDE SEQUENCE [LARGE SCALE GENOMIC DNA]</scope>
    <source>
        <strain evidence="7 8">DSM 44572</strain>
    </source>
</reference>
<dbReference type="SUPFAM" id="SSF48498">
    <property type="entry name" value="Tetracyclin repressor-like, C-terminal domain"/>
    <property type="match status" value="1"/>
</dbReference>
<accession>A0A1X1ZJV1</accession>
<dbReference type="PROSITE" id="PS50977">
    <property type="entry name" value="HTH_TETR_2"/>
    <property type="match status" value="1"/>
</dbReference>
<dbReference type="Pfam" id="PF00440">
    <property type="entry name" value="TetR_N"/>
    <property type="match status" value="1"/>
</dbReference>
<feature type="DNA-binding region" description="H-T-H motif" evidence="4">
    <location>
        <begin position="24"/>
        <end position="43"/>
    </location>
</feature>
<feature type="region of interest" description="Disordered" evidence="5">
    <location>
        <begin position="193"/>
        <end position="215"/>
    </location>
</feature>
<organism evidence="7 8">
    <name type="scientific">Mycobacterium palustre</name>
    <dbReference type="NCBI Taxonomy" id="153971"/>
    <lineage>
        <taxon>Bacteria</taxon>
        <taxon>Bacillati</taxon>
        <taxon>Actinomycetota</taxon>
        <taxon>Actinomycetes</taxon>
        <taxon>Mycobacteriales</taxon>
        <taxon>Mycobacteriaceae</taxon>
        <taxon>Mycobacterium</taxon>
        <taxon>Mycobacterium simiae complex</taxon>
    </lineage>
</organism>
<keyword evidence="8" id="KW-1185">Reference proteome</keyword>
<dbReference type="InterPro" id="IPR050109">
    <property type="entry name" value="HTH-type_TetR-like_transc_reg"/>
</dbReference>
<proteinExistence type="predicted"/>
<dbReference type="PANTHER" id="PTHR30055">
    <property type="entry name" value="HTH-TYPE TRANSCRIPTIONAL REGULATOR RUTR"/>
    <property type="match status" value="1"/>
</dbReference>
<dbReference type="Pfam" id="PF21313">
    <property type="entry name" value="EthR_C"/>
    <property type="match status" value="1"/>
</dbReference>
<dbReference type="InterPro" id="IPR009057">
    <property type="entry name" value="Homeodomain-like_sf"/>
</dbReference>
<evidence type="ECO:0000256" key="4">
    <source>
        <dbReference type="PROSITE-ProRule" id="PRU00335"/>
    </source>
</evidence>
<evidence type="ECO:0000313" key="8">
    <source>
        <dbReference type="Proteomes" id="UP000193529"/>
    </source>
</evidence>